<name>A0A1W6MH54_9FLAO</name>
<sequence>MVELGGELRQFHLMKHEDSDKVSVTYPAAGDNVIRNKMTKTSPGWSPLSPAEISPKGKEDLKLDTNSKNEDVSTSRSLSGVEGHGEVYRERLGRVMINETQYFDNVPKSAWEFYIGGYQPAQKWLKDRKDRELKMEDIQHYRKIIKALVETERLMGEVDGVLKLD</sequence>
<dbReference type="REBASE" id="200946">
    <property type="entry name" value="Nsp13191ORF2405P"/>
</dbReference>
<organism evidence="3 4">
    <name type="scientific">Nonlabens spongiae</name>
    <dbReference type="NCBI Taxonomy" id="331648"/>
    <lineage>
        <taxon>Bacteria</taxon>
        <taxon>Pseudomonadati</taxon>
        <taxon>Bacteroidota</taxon>
        <taxon>Flavobacteriia</taxon>
        <taxon>Flavobacteriales</taxon>
        <taxon>Flavobacteriaceae</taxon>
        <taxon>Nonlabens</taxon>
    </lineage>
</organism>
<keyword evidence="4" id="KW-1185">Reference proteome</keyword>
<dbReference type="EMBL" id="CP019344">
    <property type="protein sequence ID" value="ARN76944.1"/>
    <property type="molecule type" value="Genomic_DNA"/>
</dbReference>
<evidence type="ECO:0000313" key="3">
    <source>
        <dbReference type="EMBL" id="ARN76944.1"/>
    </source>
</evidence>
<reference evidence="3 4" key="1">
    <citation type="submission" date="2016-11" db="EMBL/GenBank/DDBJ databases">
        <title>Trade-off between light-utilization and light-protection in marine flavobacteria.</title>
        <authorList>
            <person name="Kumagai Y."/>
        </authorList>
    </citation>
    <scope>NUCLEOTIDE SEQUENCE [LARGE SCALE GENOMIC DNA]</scope>
    <source>
        <strain evidence="3 4">JCM 13191</strain>
    </source>
</reference>
<accession>A0A1W6MH54</accession>
<evidence type="ECO:0000256" key="1">
    <source>
        <dbReference type="SAM" id="MobiDB-lite"/>
    </source>
</evidence>
<dbReference type="InterPro" id="IPR041635">
    <property type="entry name" value="Type_ISP_LLaBIII_C"/>
</dbReference>
<dbReference type="Proteomes" id="UP000193431">
    <property type="component" value="Chromosome"/>
</dbReference>
<dbReference type="STRING" id="331648.BST97_02420"/>
<evidence type="ECO:0000259" key="2">
    <source>
        <dbReference type="Pfam" id="PF18135"/>
    </source>
</evidence>
<feature type="domain" description="Type ISP restriction-modification enzyme LLaBIII C-terminal specificity" evidence="2">
    <location>
        <begin position="2"/>
        <end position="156"/>
    </location>
</feature>
<dbReference type="Pfam" id="PF18135">
    <property type="entry name" value="Type_ISP_C"/>
    <property type="match status" value="1"/>
</dbReference>
<proteinExistence type="predicted"/>
<feature type="region of interest" description="Disordered" evidence="1">
    <location>
        <begin position="35"/>
        <end position="83"/>
    </location>
</feature>
<evidence type="ECO:0000313" key="4">
    <source>
        <dbReference type="Proteomes" id="UP000193431"/>
    </source>
</evidence>
<protein>
    <recommendedName>
        <fullName evidence="2">Type ISP restriction-modification enzyme LLaBIII C-terminal specificity domain-containing protein</fullName>
    </recommendedName>
</protein>
<feature type="compositionally biased region" description="Basic and acidic residues" evidence="1">
    <location>
        <begin position="55"/>
        <end position="73"/>
    </location>
</feature>
<dbReference type="AlphaFoldDB" id="A0A1W6MH54"/>
<gene>
    <name evidence="3" type="ORF">BST97_02420</name>
</gene>